<accession>A0AB39CL31</accession>
<feature type="compositionally biased region" description="Acidic residues" evidence="1">
    <location>
        <begin position="400"/>
        <end position="409"/>
    </location>
</feature>
<proteinExistence type="predicted"/>
<dbReference type="Pfam" id="PF05359">
    <property type="entry name" value="DUF748"/>
    <property type="match status" value="2"/>
</dbReference>
<dbReference type="InterPro" id="IPR008023">
    <property type="entry name" value="DUF748"/>
</dbReference>
<protein>
    <submittedName>
        <fullName evidence="2">DUF748 domain-containing protein</fullName>
    </submittedName>
</protein>
<dbReference type="RefSeq" id="WP_368643733.1">
    <property type="nucleotide sequence ID" value="NZ_CP158252.1"/>
</dbReference>
<dbReference type="GO" id="GO:0005886">
    <property type="term" value="C:plasma membrane"/>
    <property type="evidence" value="ECO:0007669"/>
    <property type="project" value="TreeGrafter"/>
</dbReference>
<dbReference type="PANTHER" id="PTHR30441">
    <property type="entry name" value="DUF748 DOMAIN-CONTAINING PROTEIN"/>
    <property type="match status" value="1"/>
</dbReference>
<feature type="compositionally biased region" description="Pro residues" evidence="1">
    <location>
        <begin position="366"/>
        <end position="382"/>
    </location>
</feature>
<reference evidence="2" key="1">
    <citation type="submission" date="2024-05" db="EMBL/GenBank/DDBJ databases">
        <authorList>
            <person name="Luo Y.-C."/>
            <person name="Nicholds J."/>
            <person name="Mortimer T."/>
            <person name="Maboni G."/>
        </authorList>
    </citation>
    <scope>NUCLEOTIDE SEQUENCE</scope>
    <source>
        <strain evidence="2">153920</strain>
    </source>
</reference>
<gene>
    <name evidence="2" type="ORF">ABRY99_03260</name>
</gene>
<dbReference type="GO" id="GO:0090313">
    <property type="term" value="P:regulation of protein targeting to membrane"/>
    <property type="evidence" value="ECO:0007669"/>
    <property type="project" value="TreeGrafter"/>
</dbReference>
<evidence type="ECO:0000313" key="2">
    <source>
        <dbReference type="EMBL" id="XDJ42610.1"/>
    </source>
</evidence>
<evidence type="ECO:0000256" key="1">
    <source>
        <dbReference type="SAM" id="MobiDB-lite"/>
    </source>
</evidence>
<sequence>MQWRMPVLKLGRRGIRILAGIVLTLLALAALSAWWVPKAVRGALTQDVSELLGRQVQVGEIRFNPFTLALRAQDLVIGQPQSEPLLRVGEIDLRVAWRSLVLFAPVIDRIRVDRPHVALVRQDIARFNFSDIIDRLAARAAGRPAEPEPADAGPPRFSLNNLSLTGGEIHLDDHVTGRQQTVDEITLGIPFLSSLGYATDIDVQPAVHLRINGSPFDLRGKARPFDTIPTSTLDVTLDGVALDKWADFWPLPLPVRLKSALLDSRLQVLFEQPPAAAPRIRVQGSLGLRALDLAELSDAPLLAWDNLRAEGLALDLETRTASIDTVTLSGPRVTAHRDAQQFNWQRVAEGFVKLGAAGPGTQEPAPQAPGDPAPEATPPKAPAPTATSPGQPATPAAEPQDAEPQDAEPQDAGPKRTGPPAAAPAWRFALGAFKLEAGALHLSDGPSGLDYPLDGLNAEVEHITWPQAPGQPMRARLSLDNSLDGSTLRIESPLSLQPLSAQAQVRLGNLALAPFAAAVRHVSPIALLDGRLDLEGTVTVADTRIEARDVTLGLQHLAARDESVKPGVELSIGSLALAADRLALDDTPASFTLKAVGIQKQGTLALDGSLTAQPLSVKTSVDLARFDAASLAPYIASSLNATVRGATLGARGQAEFTAPQGGRAMRADWRGAVQLDGLDLQDRVNKTPFLNWKHLGLSKMRVSMAGPKLVLGLGDIQLTDFYGNILLNDKARLNVMDILVDEGTAGGSITQDTQTRRVRAAGTTARGKTPAAPEISIRSVTLKRGRVTFNDHFVRPNYRAELSAIEGTLTAVSSTRPAPAKVRVSGRVYGTAPFSLAGTVQPFARYLALDLEASAKGVDLPRFTTYSAKYVGYAIERGKLSVDLHYEIKDRALQASNKVLLNQLTFGQPSGSPDALKLPVLLAVALLKDANGNIDINLPVSGSLDDPEFSVGGIIVRVIVNTVVKAVTAPFSLLASAFGGGEDLSRIEFAPGRATLDDTAKSSIATLVKALADRPALKMDIIGRADPATDEAGLRQAWVDDKIRAAKAKATGGGKKAAADVELTDADRAQYLEDVYDDAKIKNKPRNAIGFAKSLPPEQMHALLLAAAPLDKQPLLGLAQARAQAVYEQILADAPELTDRVFIVAPKPDASGIEDGGAATRVDFALH</sequence>
<dbReference type="EMBL" id="CP158252">
    <property type="protein sequence ID" value="XDJ42610.1"/>
    <property type="molecule type" value="Genomic_DNA"/>
</dbReference>
<dbReference type="InterPro" id="IPR052894">
    <property type="entry name" value="AsmA-related"/>
</dbReference>
<feature type="region of interest" description="Disordered" evidence="1">
    <location>
        <begin position="355"/>
        <end position="422"/>
    </location>
</feature>
<organism evidence="2">
    <name type="scientific">Castellaniella ginsengisoli</name>
    <dbReference type="NCBI Taxonomy" id="546114"/>
    <lineage>
        <taxon>Bacteria</taxon>
        <taxon>Pseudomonadati</taxon>
        <taxon>Pseudomonadota</taxon>
        <taxon>Betaproteobacteria</taxon>
        <taxon>Burkholderiales</taxon>
        <taxon>Alcaligenaceae</taxon>
        <taxon>Castellaniella</taxon>
    </lineage>
</organism>
<dbReference type="PANTHER" id="PTHR30441:SF8">
    <property type="entry name" value="DUF748 DOMAIN-CONTAINING PROTEIN"/>
    <property type="match status" value="1"/>
</dbReference>
<name>A0AB39CL31_9BURK</name>
<dbReference type="AlphaFoldDB" id="A0AB39CL31"/>